<evidence type="ECO:0000256" key="4">
    <source>
        <dbReference type="ARBA" id="ARBA00023319"/>
    </source>
</evidence>
<organism evidence="7">
    <name type="scientific">Panstrongylus lignarius</name>
    <dbReference type="NCBI Taxonomy" id="156445"/>
    <lineage>
        <taxon>Eukaryota</taxon>
        <taxon>Metazoa</taxon>
        <taxon>Ecdysozoa</taxon>
        <taxon>Arthropoda</taxon>
        <taxon>Hexapoda</taxon>
        <taxon>Insecta</taxon>
        <taxon>Pterygota</taxon>
        <taxon>Neoptera</taxon>
        <taxon>Paraneoptera</taxon>
        <taxon>Hemiptera</taxon>
        <taxon>Heteroptera</taxon>
        <taxon>Panheteroptera</taxon>
        <taxon>Cimicomorpha</taxon>
        <taxon>Reduviidae</taxon>
        <taxon>Triatominae</taxon>
        <taxon>Panstrongylus</taxon>
    </lineage>
</organism>
<name>A0A224XIK0_9HEMI</name>
<protein>
    <submittedName>
        <fullName evidence="7">Putative fibroblast growth factor receptor</fullName>
    </submittedName>
</protein>
<evidence type="ECO:0000256" key="5">
    <source>
        <dbReference type="SAM" id="Phobius"/>
    </source>
</evidence>
<keyword evidence="5" id="KW-1133">Transmembrane helix</keyword>
<dbReference type="AlphaFoldDB" id="A0A224XIK0"/>
<keyword evidence="2" id="KW-1015">Disulfide bond</keyword>
<keyword evidence="7" id="KW-0675">Receptor</keyword>
<dbReference type="InterPro" id="IPR007110">
    <property type="entry name" value="Ig-like_dom"/>
</dbReference>
<keyword evidence="5" id="KW-0472">Membrane</keyword>
<dbReference type="PANTHER" id="PTHR44337">
    <property type="entry name" value="CARCINOEMBRYONIC ANTIGEN-RELATED CELL ADHESION MOLECULE 8"/>
    <property type="match status" value="1"/>
</dbReference>
<evidence type="ECO:0000259" key="6">
    <source>
        <dbReference type="PROSITE" id="PS50835"/>
    </source>
</evidence>
<dbReference type="Gene3D" id="2.60.40.10">
    <property type="entry name" value="Immunoglobulins"/>
    <property type="match status" value="2"/>
</dbReference>
<keyword evidence="5" id="KW-0812">Transmembrane</keyword>
<evidence type="ECO:0000256" key="1">
    <source>
        <dbReference type="ARBA" id="ARBA00022729"/>
    </source>
</evidence>
<dbReference type="InterPro" id="IPR013098">
    <property type="entry name" value="Ig_I-set"/>
</dbReference>
<accession>A0A224XIK0</accession>
<evidence type="ECO:0000256" key="3">
    <source>
        <dbReference type="ARBA" id="ARBA00023180"/>
    </source>
</evidence>
<feature type="domain" description="Ig-like" evidence="6">
    <location>
        <begin position="154"/>
        <end position="256"/>
    </location>
</feature>
<evidence type="ECO:0000313" key="7">
    <source>
        <dbReference type="EMBL" id="JAW09648.1"/>
    </source>
</evidence>
<dbReference type="InterPro" id="IPR036179">
    <property type="entry name" value="Ig-like_dom_sf"/>
</dbReference>
<dbReference type="InterPro" id="IPR013783">
    <property type="entry name" value="Ig-like_fold"/>
</dbReference>
<dbReference type="SUPFAM" id="SSF48726">
    <property type="entry name" value="Immunoglobulin"/>
    <property type="match status" value="2"/>
</dbReference>
<evidence type="ECO:0000256" key="2">
    <source>
        <dbReference type="ARBA" id="ARBA00023157"/>
    </source>
</evidence>
<dbReference type="Pfam" id="PF13927">
    <property type="entry name" value="Ig_3"/>
    <property type="match status" value="1"/>
</dbReference>
<dbReference type="InterPro" id="IPR052598">
    <property type="entry name" value="IgSF_CEA-related"/>
</dbReference>
<keyword evidence="4" id="KW-0393">Immunoglobulin domain</keyword>
<feature type="domain" description="Ig-like" evidence="6">
    <location>
        <begin position="48"/>
        <end position="143"/>
    </location>
</feature>
<feature type="transmembrane region" description="Helical" evidence="5">
    <location>
        <begin position="271"/>
        <end position="291"/>
    </location>
</feature>
<dbReference type="InterPro" id="IPR003599">
    <property type="entry name" value="Ig_sub"/>
</dbReference>
<dbReference type="PROSITE" id="PS50835">
    <property type="entry name" value="IG_LIKE"/>
    <property type="match status" value="2"/>
</dbReference>
<keyword evidence="3" id="KW-0325">Glycoprotein</keyword>
<reference evidence="7" key="1">
    <citation type="journal article" date="2018" name="PLoS Negl. Trop. Dis.">
        <title>An insight into the salivary gland and fat body transcriptome of Panstrongylus lignarius (Hemiptera: Heteroptera), the main vector of Chagas disease in Peru.</title>
        <authorList>
            <person name="Nevoa J.C."/>
            <person name="Mendes M.T."/>
            <person name="da Silva M.V."/>
            <person name="Soares S.C."/>
            <person name="Oliveira C.J.F."/>
            <person name="Ribeiro J.M.C."/>
        </authorList>
    </citation>
    <scope>NUCLEOTIDE SEQUENCE</scope>
</reference>
<dbReference type="SMART" id="SM00409">
    <property type="entry name" value="IG"/>
    <property type="match status" value="2"/>
</dbReference>
<proteinExistence type="predicted"/>
<dbReference type="PANTHER" id="PTHR44337:SF13">
    <property type="entry name" value="IMMUNOGLOBULIN SUPERFAMILY MEMBER 23"/>
    <property type="match status" value="1"/>
</dbReference>
<dbReference type="EMBL" id="GFTR01006778">
    <property type="protein sequence ID" value="JAW09648.1"/>
    <property type="molecule type" value="Transcribed_RNA"/>
</dbReference>
<dbReference type="Pfam" id="PF07679">
    <property type="entry name" value="I-set"/>
    <property type="match status" value="1"/>
</dbReference>
<sequence>MNFCFLFLVDLIKKLPELLNMLPLIFIVFFLFGTSNCKVDFCDENQLPLTNPLQFTKELTRWEYAVDTKFKSLHCCARGYLSIEWFKDGRPYPWPGDVSSFIIYPESANQTVYTQALSTSDAGNYTCRIHNDTMHMMHNTELKVFDSSGYMENPLATYSTPEISTADVGELARLYCEAFVGHIDLPDATSEVTWTKEGNDTLNSPRVSVKKVQRENGQIVGEYLMIDNVNWSDFGTYICTISNTGDQKIIMKTQLRAQNEWSRPLCLGRKITFILGGFIIMFVIIIVYHLVKYYIMKTELSPFRHKIVELRRVFACRKKSKGTSLVLIYGDEDQEFVDSKFLPLINKQSHLYILPQKITKQGKITEDVRRLCLKTEKIVILMSRQLTEKWTRENISRVLEDIISTNNSSSYCIVLLEPLPDDSLNNSGAWNDKTGPRNKLTLSIWDEEMFANGHPFWASKSANCAAQPGLRVLSSSVVVTASPPFRYSFMRLNRSHPNEVPV</sequence>
<keyword evidence="1" id="KW-0732">Signal</keyword>